<keyword evidence="2" id="KW-0479">Metal-binding</keyword>
<feature type="domain" description="Radical SAM core" evidence="5">
    <location>
        <begin position="3"/>
        <end position="147"/>
    </location>
</feature>
<dbReference type="AlphaFoldDB" id="A0A7X0M5K3"/>
<dbReference type="NCBIfam" id="TIGR04269">
    <property type="entry name" value="SAM_SPASM_FxsB"/>
    <property type="match status" value="1"/>
</dbReference>
<evidence type="ECO:0000313" key="6">
    <source>
        <dbReference type="EMBL" id="MBB6471049.1"/>
    </source>
</evidence>
<evidence type="ECO:0000256" key="4">
    <source>
        <dbReference type="ARBA" id="ARBA00023014"/>
    </source>
</evidence>
<evidence type="ECO:0000313" key="7">
    <source>
        <dbReference type="Proteomes" id="UP000555564"/>
    </source>
</evidence>
<keyword evidence="4" id="KW-0411">Iron-sulfur</keyword>
<dbReference type="SFLD" id="SFLDG01067">
    <property type="entry name" value="SPASM/twitch_domain_containing"/>
    <property type="match status" value="1"/>
</dbReference>
<reference evidence="6 7" key="1">
    <citation type="submission" date="2020-08" db="EMBL/GenBank/DDBJ databases">
        <title>Sequencing the genomes of 1000 actinobacteria strains.</title>
        <authorList>
            <person name="Klenk H.-P."/>
        </authorList>
    </citation>
    <scope>NUCLEOTIDE SEQUENCE [LARGE SCALE GENOMIC DNA]</scope>
    <source>
        <strain evidence="6 7">DSM 44936</strain>
    </source>
</reference>
<dbReference type="Gene3D" id="3.20.20.70">
    <property type="entry name" value="Aldolase class I"/>
    <property type="match status" value="1"/>
</dbReference>
<dbReference type="InterPro" id="IPR007197">
    <property type="entry name" value="rSAM"/>
</dbReference>
<gene>
    <name evidence="6" type="ORF">BJ992_000480</name>
</gene>
<dbReference type="GO" id="GO:0046872">
    <property type="term" value="F:metal ion binding"/>
    <property type="evidence" value="ECO:0007669"/>
    <property type="project" value="UniProtKB-KW"/>
</dbReference>
<keyword evidence="1" id="KW-0949">S-adenosyl-L-methionine</keyword>
<evidence type="ECO:0000256" key="2">
    <source>
        <dbReference type="ARBA" id="ARBA00022723"/>
    </source>
</evidence>
<dbReference type="SFLD" id="SFLDS00029">
    <property type="entry name" value="Radical_SAM"/>
    <property type="match status" value="1"/>
</dbReference>
<dbReference type="InterPro" id="IPR058240">
    <property type="entry name" value="rSAM_sf"/>
</dbReference>
<sequence>MHSRCDLACDYCYVYRFADQRWRTQPRTMTSHVAELTAGRIAEHVRDHRLTRIRVILHGGEPLLRTPDDLAAVVTRVRRAVGPAVTVDASVQTNGVRLSEDYLRAFDQAGVRVGVSLDGDAADHDRHRRGPDGRGSHAAVTAAIRLLTSPRYRHLFGGLLCVIDPRTDPAGVYRSLSDLDPPMIDFLLPHGHWSSPPPGREAGDAATPYADWLITVFDLWYGASAPPPPVRLLESIVHTLLGGGPAVQGIGLGPVQTVVVETDGTIEQGDVLKTSRAGTTRSTLNVASAAFDRVLLSPPVVAQQLGPLALAPVCRSCDLRRTCGGGQYAHRYRDGAGFANPSVYCPDLYRLISHIRRRLRDDLTGRGGVAG</sequence>
<dbReference type="SUPFAM" id="SSF102114">
    <property type="entry name" value="Radical SAM enzymes"/>
    <property type="match status" value="1"/>
</dbReference>
<evidence type="ECO:0000256" key="3">
    <source>
        <dbReference type="ARBA" id="ARBA00023004"/>
    </source>
</evidence>
<evidence type="ECO:0000259" key="5">
    <source>
        <dbReference type="Pfam" id="PF04055"/>
    </source>
</evidence>
<accession>A0A7X0M5K3</accession>
<dbReference type="PANTHER" id="PTHR43273">
    <property type="entry name" value="ANAEROBIC SULFATASE-MATURATING ENZYME HOMOLOG ASLB-RELATED"/>
    <property type="match status" value="1"/>
</dbReference>
<dbReference type="GO" id="GO:0016491">
    <property type="term" value="F:oxidoreductase activity"/>
    <property type="evidence" value="ECO:0007669"/>
    <property type="project" value="InterPro"/>
</dbReference>
<dbReference type="SFLD" id="SFLDG01386">
    <property type="entry name" value="main_SPASM_domain-containing"/>
    <property type="match status" value="1"/>
</dbReference>
<organism evidence="6 7">
    <name type="scientific">Sphaerisporangium rubeum</name>
    <dbReference type="NCBI Taxonomy" id="321317"/>
    <lineage>
        <taxon>Bacteria</taxon>
        <taxon>Bacillati</taxon>
        <taxon>Actinomycetota</taxon>
        <taxon>Actinomycetes</taxon>
        <taxon>Streptosporangiales</taxon>
        <taxon>Streptosporangiaceae</taxon>
        <taxon>Sphaerisporangium</taxon>
    </lineage>
</organism>
<dbReference type="InterPro" id="IPR013785">
    <property type="entry name" value="Aldolase_TIM"/>
</dbReference>
<dbReference type="Pfam" id="PF04055">
    <property type="entry name" value="Radical_SAM"/>
    <property type="match status" value="1"/>
</dbReference>
<keyword evidence="3" id="KW-0408">Iron</keyword>
<dbReference type="InterPro" id="IPR026335">
    <property type="entry name" value="rSAM_SPASM_FxsB"/>
</dbReference>
<dbReference type="SFLD" id="SFLDG01072">
    <property type="entry name" value="dehydrogenase_like"/>
    <property type="match status" value="1"/>
</dbReference>
<proteinExistence type="predicted"/>
<name>A0A7X0M5K3_9ACTN</name>
<dbReference type="Proteomes" id="UP000555564">
    <property type="component" value="Unassembled WGS sequence"/>
</dbReference>
<dbReference type="PANTHER" id="PTHR43273:SF8">
    <property type="entry name" value="RADICAL SAM DOMAIN PROTEIN"/>
    <property type="match status" value="1"/>
</dbReference>
<dbReference type="InterPro" id="IPR023867">
    <property type="entry name" value="Sulphatase_maturase_rSAM"/>
</dbReference>
<evidence type="ECO:0000256" key="1">
    <source>
        <dbReference type="ARBA" id="ARBA00022691"/>
    </source>
</evidence>
<keyword evidence="7" id="KW-1185">Reference proteome</keyword>
<dbReference type="GO" id="GO:0051536">
    <property type="term" value="F:iron-sulfur cluster binding"/>
    <property type="evidence" value="ECO:0007669"/>
    <property type="project" value="UniProtKB-KW"/>
</dbReference>
<protein>
    <recommendedName>
        <fullName evidence="5">Radical SAM core domain-containing protein</fullName>
    </recommendedName>
</protein>
<comment type="caution">
    <text evidence="6">The sequence shown here is derived from an EMBL/GenBank/DDBJ whole genome shotgun (WGS) entry which is preliminary data.</text>
</comment>
<dbReference type="EMBL" id="JACHIU010000001">
    <property type="protein sequence ID" value="MBB6471049.1"/>
    <property type="molecule type" value="Genomic_DNA"/>
</dbReference>
<dbReference type="CDD" id="cd01335">
    <property type="entry name" value="Radical_SAM"/>
    <property type="match status" value="1"/>
</dbReference>